<sequence length="75" mass="8808">MIPQQNIITLISLFVLGALFSMVGFFIKKSVVEKLYCIEKKLQEFKEEILKNYVTKEEFKENFQALICFVCCSFI</sequence>
<keyword evidence="1" id="KW-1133">Transmembrane helix</keyword>
<dbReference type="EMBL" id="BART01038923">
    <property type="protein sequence ID" value="GAH08949.1"/>
    <property type="molecule type" value="Genomic_DNA"/>
</dbReference>
<gene>
    <name evidence="2" type="ORF">S01H4_64277</name>
</gene>
<protein>
    <submittedName>
        <fullName evidence="2">Uncharacterized protein</fullName>
    </submittedName>
</protein>
<name>X1DVJ4_9ZZZZ</name>
<keyword evidence="1" id="KW-0472">Membrane</keyword>
<proteinExistence type="predicted"/>
<dbReference type="AlphaFoldDB" id="X1DVJ4"/>
<reference evidence="2" key="1">
    <citation type="journal article" date="2014" name="Front. Microbiol.">
        <title>High frequency of phylogenetically diverse reductive dehalogenase-homologous genes in deep subseafloor sedimentary metagenomes.</title>
        <authorList>
            <person name="Kawai M."/>
            <person name="Futagami T."/>
            <person name="Toyoda A."/>
            <person name="Takaki Y."/>
            <person name="Nishi S."/>
            <person name="Hori S."/>
            <person name="Arai W."/>
            <person name="Tsubouchi T."/>
            <person name="Morono Y."/>
            <person name="Uchiyama I."/>
            <person name="Ito T."/>
            <person name="Fujiyama A."/>
            <person name="Inagaki F."/>
            <person name="Takami H."/>
        </authorList>
    </citation>
    <scope>NUCLEOTIDE SEQUENCE</scope>
    <source>
        <strain evidence="2">Expedition CK06-06</strain>
    </source>
</reference>
<feature type="transmembrane region" description="Helical" evidence="1">
    <location>
        <begin position="6"/>
        <end position="27"/>
    </location>
</feature>
<keyword evidence="1" id="KW-0812">Transmembrane</keyword>
<evidence type="ECO:0000256" key="1">
    <source>
        <dbReference type="SAM" id="Phobius"/>
    </source>
</evidence>
<accession>X1DVJ4</accession>
<organism evidence="2">
    <name type="scientific">marine sediment metagenome</name>
    <dbReference type="NCBI Taxonomy" id="412755"/>
    <lineage>
        <taxon>unclassified sequences</taxon>
        <taxon>metagenomes</taxon>
        <taxon>ecological metagenomes</taxon>
    </lineage>
</organism>
<comment type="caution">
    <text evidence="2">The sequence shown here is derived from an EMBL/GenBank/DDBJ whole genome shotgun (WGS) entry which is preliminary data.</text>
</comment>
<evidence type="ECO:0000313" key="2">
    <source>
        <dbReference type="EMBL" id="GAH08949.1"/>
    </source>
</evidence>